<feature type="region of interest" description="Disordered" evidence="4">
    <location>
        <begin position="721"/>
        <end position="742"/>
    </location>
</feature>
<dbReference type="PANTHER" id="PTHR23116">
    <property type="entry name" value="PDZ DOMAIN CONTAINING WHIRLIN AND HARMONIN-RELATED"/>
    <property type="match status" value="1"/>
</dbReference>
<dbReference type="InterPro" id="IPR047056">
    <property type="entry name" value="Whirlin_HN-like_dom1"/>
</dbReference>
<reference evidence="6" key="1">
    <citation type="submission" date="2023-07" db="EMBL/GenBank/DDBJ databases">
        <title>Chromosome-level Genome Assembly of Striped Snakehead (Channa striata).</title>
        <authorList>
            <person name="Liu H."/>
        </authorList>
    </citation>
    <scope>NUCLEOTIDE SEQUENCE</scope>
    <source>
        <strain evidence="6">Gz</strain>
        <tissue evidence="6">Muscle</tissue>
    </source>
</reference>
<comment type="caution">
    <text evidence="6">The sequence shown here is derived from an EMBL/GenBank/DDBJ whole genome shotgun (WGS) entry which is preliminary data.</text>
</comment>
<dbReference type="PROSITE" id="PS50106">
    <property type="entry name" value="PDZ"/>
    <property type="match status" value="3"/>
</dbReference>
<dbReference type="EMBL" id="JAUPFM010000011">
    <property type="protein sequence ID" value="KAK2837112.1"/>
    <property type="molecule type" value="Genomic_DNA"/>
</dbReference>
<dbReference type="GO" id="GO:0005886">
    <property type="term" value="C:plasma membrane"/>
    <property type="evidence" value="ECO:0007669"/>
    <property type="project" value="TreeGrafter"/>
</dbReference>
<dbReference type="CDD" id="cd06742">
    <property type="entry name" value="PDZ3_FL-whirlin-like"/>
    <property type="match status" value="1"/>
</dbReference>
<dbReference type="AlphaFoldDB" id="A0AA88SHK9"/>
<feature type="domain" description="PDZ" evidence="5">
    <location>
        <begin position="171"/>
        <end position="254"/>
    </location>
</feature>
<dbReference type="CDD" id="cd07356">
    <property type="entry name" value="HN_L-whirlin_R1_like"/>
    <property type="match status" value="1"/>
</dbReference>
<name>A0AA88SHK9_CHASR</name>
<evidence type="ECO:0000313" key="6">
    <source>
        <dbReference type="EMBL" id="KAK2837112.1"/>
    </source>
</evidence>
<feature type="domain" description="PDZ" evidence="5">
    <location>
        <begin position="858"/>
        <end position="929"/>
    </location>
</feature>
<keyword evidence="3" id="KW-0966">Cell projection</keyword>
<feature type="compositionally biased region" description="Pro residues" evidence="4">
    <location>
        <begin position="729"/>
        <end position="742"/>
    </location>
</feature>
<dbReference type="InterPro" id="IPR001478">
    <property type="entry name" value="PDZ"/>
</dbReference>
<evidence type="ECO:0000256" key="1">
    <source>
        <dbReference type="ARBA" id="ARBA00004316"/>
    </source>
</evidence>
<dbReference type="Gene3D" id="1.20.1160.20">
    <property type="match status" value="2"/>
</dbReference>
<dbReference type="FunFam" id="1.20.1160.20:FF:000003">
    <property type="entry name" value="Whirlin a"/>
    <property type="match status" value="1"/>
</dbReference>
<dbReference type="GO" id="GO:0001917">
    <property type="term" value="C:photoreceptor inner segment"/>
    <property type="evidence" value="ECO:0007669"/>
    <property type="project" value="TreeGrafter"/>
</dbReference>
<feature type="compositionally biased region" description="Polar residues" evidence="4">
    <location>
        <begin position="777"/>
        <end position="803"/>
    </location>
</feature>
<evidence type="ECO:0000313" key="7">
    <source>
        <dbReference type="Proteomes" id="UP001187415"/>
    </source>
</evidence>
<dbReference type="InterPro" id="IPR051844">
    <property type="entry name" value="USH2_Complex_Protein"/>
</dbReference>
<keyword evidence="7" id="KW-1185">Reference proteome</keyword>
<dbReference type="InterPro" id="IPR036034">
    <property type="entry name" value="PDZ_sf"/>
</dbReference>
<keyword evidence="2" id="KW-0677">Repeat</keyword>
<dbReference type="GO" id="GO:0032426">
    <property type="term" value="C:stereocilium tip"/>
    <property type="evidence" value="ECO:0007669"/>
    <property type="project" value="TreeGrafter"/>
</dbReference>
<gene>
    <name evidence="6" type="ORF">Q5P01_014324</name>
</gene>
<dbReference type="GO" id="GO:0007605">
    <property type="term" value="P:sensory perception of sound"/>
    <property type="evidence" value="ECO:0007669"/>
    <property type="project" value="TreeGrafter"/>
</dbReference>
<dbReference type="GO" id="GO:0005929">
    <property type="term" value="C:cilium"/>
    <property type="evidence" value="ECO:0007669"/>
    <property type="project" value="TreeGrafter"/>
</dbReference>
<proteinExistence type="predicted"/>
<evidence type="ECO:0000259" key="5">
    <source>
        <dbReference type="PROSITE" id="PS50106"/>
    </source>
</evidence>
<dbReference type="FunFam" id="2.30.42.10:FF:000079">
    <property type="entry name" value="Whirlin a"/>
    <property type="match status" value="1"/>
</dbReference>
<evidence type="ECO:0000256" key="2">
    <source>
        <dbReference type="ARBA" id="ARBA00022737"/>
    </source>
</evidence>
<dbReference type="Pfam" id="PF00595">
    <property type="entry name" value="PDZ"/>
    <property type="match status" value="3"/>
</dbReference>
<feature type="region of interest" description="Disordered" evidence="4">
    <location>
        <begin position="777"/>
        <end position="826"/>
    </location>
</feature>
<dbReference type="Gene3D" id="2.30.42.10">
    <property type="match status" value="3"/>
</dbReference>
<evidence type="ECO:0000256" key="3">
    <source>
        <dbReference type="ARBA" id="ARBA00023273"/>
    </source>
</evidence>
<dbReference type="Proteomes" id="UP001187415">
    <property type="component" value="Unassembled WGS sequence"/>
</dbReference>
<evidence type="ECO:0000256" key="4">
    <source>
        <dbReference type="SAM" id="MobiDB-lite"/>
    </source>
</evidence>
<dbReference type="SUPFAM" id="SSF50156">
    <property type="entry name" value="PDZ domain-like"/>
    <property type="match status" value="3"/>
</dbReference>
<organism evidence="6 7">
    <name type="scientific">Channa striata</name>
    <name type="common">Snakehead murrel</name>
    <name type="synonym">Ophicephalus striatus</name>
    <dbReference type="NCBI Taxonomy" id="64152"/>
    <lineage>
        <taxon>Eukaryota</taxon>
        <taxon>Metazoa</taxon>
        <taxon>Chordata</taxon>
        <taxon>Craniata</taxon>
        <taxon>Vertebrata</taxon>
        <taxon>Euteleostomi</taxon>
        <taxon>Actinopterygii</taxon>
        <taxon>Neopterygii</taxon>
        <taxon>Teleostei</taxon>
        <taxon>Neoteleostei</taxon>
        <taxon>Acanthomorphata</taxon>
        <taxon>Anabantaria</taxon>
        <taxon>Anabantiformes</taxon>
        <taxon>Channoidei</taxon>
        <taxon>Channidae</taxon>
        <taxon>Channa</taxon>
    </lineage>
</organism>
<dbReference type="PANTHER" id="PTHR23116:SF37">
    <property type="entry name" value="WHIRLIN"/>
    <property type="match status" value="1"/>
</dbReference>
<protein>
    <recommendedName>
        <fullName evidence="5">PDZ domain-containing protein</fullName>
    </recommendedName>
</protein>
<comment type="subcellular location">
    <subcellularLocation>
        <location evidence="1">Cell projection</location>
    </subcellularLocation>
</comment>
<sequence length="947" mass="103247">MSADLERVTLDTSVNSARSSGRALSANVQRLHSALSVLLSDLEREKFIHCLNVYHAKRNVFDLVETLKVFLNTPAKRQLLPMLRLVIPRSDQLLFDQYTSEGLYLKRDLPPSNGGAEDCQDEGNTTQQKYVTSVHEAALTSDFADGLTAAAELSFVGLQLLEGPSRGEVRKVTLTRTRSHEGLGFSIRGGSEQSVGIYVSLVEPGSLAEKEGLRVGDQIVTVNDMRFHNVSHTDAVKALKGSKKLAMLVCSTDQIHGVYINNHMYSWVDPQGRSVSPPPDSQEANQRQRHSMEKRMVHLNMDDGRTLGLMIRGGAEYGLGIYITGVDPGSAADAGALKVGDQILQVNGQSFVNISHDEAVHILKTSRHLLITVRDVGRLPHEPTVVNETKRISSQGISETSSKFNPCSITNPSVTTSFHASVRCTTCSTRPSSATNVLGKSTIYNGPSPPGPQVSLEQQAYMLLTEPERQTMSYYLKEYQDRHIGVEPLAMALFELFNTDAKLSMLSEVRSLVAPQDQELYDRLVLHHEREANHVWHGSLGVLHTEGHINHTLPAMDKMQASGDSPQLFRAAHMAIQREGAEPEAFNPTSAAQIQPILHYPYRLLQGCHHKSLKSLPTTQQSSLSSAYYNCTGASHHTSLSSLHDTYQCSFPSVDAKHLSYCDLAHHLHDHAVLHSKAGSGHHTCPGLLHHWNTSFVKRDAPAKLSSRSYDKSSFLSRSASSSKAASPMPSPHLSPHPSPCSSPCPPLITLAAQPGSLNLPCSPAFTHKVTVTDMNRLSADSRSQQRGTTLTQLSDSGQTLSEDSGVDIPEAGGLSKDASCQPSNNQQIHLEQIGARGPPPGATRKTDSMASVPTASLVRIMKNANTLGIAIEGGVNTQQPLPRIVTMQKGGSAHNCGQLKVGQVIMEVNGISLRGREHKEVTRIIAEAFKVKEKDYIDFLVIEPEL</sequence>
<dbReference type="GO" id="GO:0002142">
    <property type="term" value="C:stereocilia ankle link complex"/>
    <property type="evidence" value="ECO:0007669"/>
    <property type="project" value="TreeGrafter"/>
</dbReference>
<dbReference type="CDD" id="cd06741">
    <property type="entry name" value="PDZ2_FL-whirlin"/>
    <property type="match status" value="1"/>
</dbReference>
<feature type="region of interest" description="Disordered" evidence="4">
    <location>
        <begin position="270"/>
        <end position="291"/>
    </location>
</feature>
<dbReference type="SMART" id="SM00228">
    <property type="entry name" value="PDZ"/>
    <property type="match status" value="3"/>
</dbReference>
<accession>A0AA88SHK9</accession>
<dbReference type="GO" id="GO:0060088">
    <property type="term" value="P:auditory receptor cell stereocilium organization"/>
    <property type="evidence" value="ECO:0007669"/>
    <property type="project" value="TreeGrafter"/>
</dbReference>
<dbReference type="FunFam" id="2.30.42.10:FF:000087">
    <property type="entry name" value="Whirlin a"/>
    <property type="match status" value="1"/>
</dbReference>
<feature type="domain" description="PDZ" evidence="5">
    <location>
        <begin position="296"/>
        <end position="366"/>
    </location>
</feature>